<protein>
    <recommendedName>
        <fullName evidence="10">WSC domain-containing protein</fullName>
    </recommendedName>
</protein>
<organism evidence="8 9">
    <name type="scientific">Monosporascus ibericus</name>
    <dbReference type="NCBI Taxonomy" id="155417"/>
    <lineage>
        <taxon>Eukaryota</taxon>
        <taxon>Fungi</taxon>
        <taxon>Dikarya</taxon>
        <taxon>Ascomycota</taxon>
        <taxon>Pezizomycotina</taxon>
        <taxon>Sordariomycetes</taxon>
        <taxon>Xylariomycetidae</taxon>
        <taxon>Xylariales</taxon>
        <taxon>Xylariales incertae sedis</taxon>
        <taxon>Monosporascus</taxon>
    </lineage>
</organism>
<dbReference type="GO" id="GO:0016020">
    <property type="term" value="C:membrane"/>
    <property type="evidence" value="ECO:0007669"/>
    <property type="project" value="UniProtKB-SubCell"/>
</dbReference>
<feature type="transmembrane region" description="Helical" evidence="6">
    <location>
        <begin position="186"/>
        <end position="209"/>
    </location>
</feature>
<dbReference type="InterPro" id="IPR051694">
    <property type="entry name" value="Immunoregulatory_rcpt-like"/>
</dbReference>
<evidence type="ECO:0000256" key="5">
    <source>
        <dbReference type="SAM" id="MobiDB-lite"/>
    </source>
</evidence>
<gene>
    <name evidence="8" type="ORF">DL764_004911</name>
</gene>
<evidence type="ECO:0000256" key="7">
    <source>
        <dbReference type="SAM" id="SignalP"/>
    </source>
</evidence>
<dbReference type="GO" id="GO:0071944">
    <property type="term" value="C:cell periphery"/>
    <property type="evidence" value="ECO:0007669"/>
    <property type="project" value="UniProtKB-ARBA"/>
</dbReference>
<feature type="compositionally biased region" description="Low complexity" evidence="5">
    <location>
        <begin position="151"/>
        <end position="181"/>
    </location>
</feature>
<feature type="region of interest" description="Disordered" evidence="5">
    <location>
        <begin position="216"/>
        <end position="377"/>
    </location>
</feature>
<keyword evidence="3 6" id="KW-1133">Transmembrane helix</keyword>
<feature type="chain" id="PRO_5020607893" description="WSC domain-containing protein" evidence="7">
    <location>
        <begin position="18"/>
        <end position="377"/>
    </location>
</feature>
<dbReference type="EMBL" id="QJNU01000242">
    <property type="protein sequence ID" value="RYP03799.1"/>
    <property type="molecule type" value="Genomic_DNA"/>
</dbReference>
<dbReference type="Proteomes" id="UP000293360">
    <property type="component" value="Unassembled WGS sequence"/>
</dbReference>
<sequence>MASTVLLAALFGMVVQALVFDARPAKRTEVIPPSPTRAPYSCVQESAQCAFYTTAGVRAVGCYYEASAAAYGGGATCFDYQEIYSSSSCDNGCSQDAFTIKCTDTSAPYCGTISFFGGFIDYYCDDLDGSILQSAQTTYSGGPERTFGIITSPTLTSTSPTSPTTTATSTSTDPPSAPGGSSNTGVIVGGAVGGVGGIALISLLAFFLIRRNKNRNAQQPPQQPGYSPMQQQQQPGHPSTYNPGFQPPQQQYLPQQYPPQQYPSQQYPPQQGAHPPSYYPDQNKPADVVNTGVVPDRNQSTSPDSQVRDNRNTMPPTSPTSTVYSNHLPSQYGVQQHHYTSGVPPTVHEAGSNVIGQPGYLDNHPSQLHELPGQQNG</sequence>
<evidence type="ECO:0000313" key="9">
    <source>
        <dbReference type="Proteomes" id="UP000293360"/>
    </source>
</evidence>
<evidence type="ECO:0000313" key="8">
    <source>
        <dbReference type="EMBL" id="RYP03799.1"/>
    </source>
</evidence>
<feature type="signal peptide" evidence="7">
    <location>
        <begin position="1"/>
        <end position="17"/>
    </location>
</feature>
<evidence type="ECO:0000256" key="3">
    <source>
        <dbReference type="ARBA" id="ARBA00022989"/>
    </source>
</evidence>
<comment type="caution">
    <text evidence="8">The sequence shown here is derived from an EMBL/GenBank/DDBJ whole genome shotgun (WGS) entry which is preliminary data.</text>
</comment>
<reference evidence="8 9" key="1">
    <citation type="submission" date="2018-06" db="EMBL/GenBank/DDBJ databases">
        <title>Complete Genomes of Monosporascus.</title>
        <authorList>
            <person name="Robinson A.J."/>
            <person name="Natvig D.O."/>
        </authorList>
    </citation>
    <scope>NUCLEOTIDE SEQUENCE [LARGE SCALE GENOMIC DNA]</scope>
    <source>
        <strain evidence="8 9">CBS 110550</strain>
    </source>
</reference>
<dbReference type="PANTHER" id="PTHR15549">
    <property type="entry name" value="PAIRED IMMUNOGLOBULIN-LIKE TYPE 2 RECEPTOR"/>
    <property type="match status" value="1"/>
</dbReference>
<dbReference type="OrthoDB" id="5347452at2759"/>
<evidence type="ECO:0000256" key="4">
    <source>
        <dbReference type="ARBA" id="ARBA00023136"/>
    </source>
</evidence>
<keyword evidence="2 6" id="KW-0812">Transmembrane</keyword>
<keyword evidence="7" id="KW-0732">Signal</keyword>
<feature type="region of interest" description="Disordered" evidence="5">
    <location>
        <begin position="140"/>
        <end position="182"/>
    </location>
</feature>
<evidence type="ECO:0000256" key="1">
    <source>
        <dbReference type="ARBA" id="ARBA00004167"/>
    </source>
</evidence>
<evidence type="ECO:0000256" key="2">
    <source>
        <dbReference type="ARBA" id="ARBA00022692"/>
    </source>
</evidence>
<name>A0A4V1XAS8_9PEZI</name>
<feature type="compositionally biased region" description="Low complexity" evidence="5">
    <location>
        <begin position="262"/>
        <end position="271"/>
    </location>
</feature>
<keyword evidence="9" id="KW-1185">Reference proteome</keyword>
<feature type="compositionally biased region" description="Polar residues" evidence="5">
    <location>
        <begin position="312"/>
        <end position="339"/>
    </location>
</feature>
<dbReference type="STRING" id="155417.A0A4V1XAS8"/>
<feature type="compositionally biased region" description="Low complexity" evidence="5">
    <location>
        <begin position="218"/>
        <end position="235"/>
    </location>
</feature>
<evidence type="ECO:0000256" key="6">
    <source>
        <dbReference type="SAM" id="Phobius"/>
    </source>
</evidence>
<dbReference type="AlphaFoldDB" id="A0A4V1XAS8"/>
<comment type="subcellular location">
    <subcellularLocation>
        <location evidence="1">Membrane</location>
        <topology evidence="1">Single-pass membrane protein</topology>
    </subcellularLocation>
</comment>
<evidence type="ECO:0008006" key="10">
    <source>
        <dbReference type="Google" id="ProtNLM"/>
    </source>
</evidence>
<accession>A0A4V1XAS8</accession>
<proteinExistence type="predicted"/>
<keyword evidence="4 6" id="KW-0472">Membrane</keyword>